<evidence type="ECO:0000313" key="3">
    <source>
        <dbReference type="Proteomes" id="UP000222417"/>
    </source>
</evidence>
<proteinExistence type="predicted"/>
<name>A0A1S6KVB1_9CAUD</name>
<keyword evidence="1" id="KW-1133">Transmembrane helix</keyword>
<organism evidence="2 3">
    <name type="scientific">Providencia phage vB_PreS_PR1</name>
    <dbReference type="NCBI Taxonomy" id="1931407"/>
    <lineage>
        <taxon>Viruses</taxon>
        <taxon>Duplodnaviria</taxon>
        <taxon>Heunggongvirae</taxon>
        <taxon>Uroviricota</taxon>
        <taxon>Caudoviricetes</taxon>
        <taxon>Demerecviridae</taxon>
        <taxon>Priunavirus</taxon>
        <taxon>Priunavirus PR1</taxon>
    </lineage>
</organism>
<evidence type="ECO:0000313" key="2">
    <source>
        <dbReference type="EMBL" id="AQT25359.1"/>
    </source>
</evidence>
<feature type="transmembrane region" description="Helical" evidence="1">
    <location>
        <begin position="32"/>
        <end position="54"/>
    </location>
</feature>
<sequence length="55" mass="5565">MISPMLVLVLLMTCLGAGGLYSAFKKPKGMPSLVIAATSVGLLGGAMHGALHLII</sequence>
<keyword evidence="1" id="KW-0472">Membrane</keyword>
<gene>
    <name evidence="2" type="ORF">PR1_67</name>
</gene>
<keyword evidence="1" id="KW-0812">Transmembrane</keyword>
<reference evidence="2 3" key="1">
    <citation type="submission" date="2016-12" db="EMBL/GenBank/DDBJ databases">
        <title>Providencia rettgeri phage vB-PreS_PR1 - a deep-branching member of the T5-like siphoviruses.</title>
        <authorList>
            <person name="Oliveira H."/>
            <person name="Pinto G."/>
            <person name="Hendrix H."/>
            <person name="Noben J.-P."/>
            <person name="Gawor J."/>
            <person name="Lobocka M."/>
            <person name="Lavigne R."/>
            <person name="Azeredo J."/>
        </authorList>
    </citation>
    <scope>NUCLEOTIDE SEQUENCE [LARGE SCALE GENOMIC DNA]</scope>
</reference>
<accession>A0A1S6KVB1</accession>
<evidence type="ECO:0000256" key="1">
    <source>
        <dbReference type="SAM" id="Phobius"/>
    </source>
</evidence>
<protein>
    <submittedName>
        <fullName evidence="2">Uncharacterized protein</fullName>
    </submittedName>
</protein>
<dbReference type="EMBL" id="KY363465">
    <property type="protein sequence ID" value="AQT25359.1"/>
    <property type="molecule type" value="Genomic_DNA"/>
</dbReference>
<dbReference type="Proteomes" id="UP000222417">
    <property type="component" value="Segment"/>
</dbReference>
<keyword evidence="3" id="KW-1185">Reference proteome</keyword>